<dbReference type="SUPFAM" id="SSF55073">
    <property type="entry name" value="Nucleotide cyclase"/>
    <property type="match status" value="1"/>
</dbReference>
<dbReference type="InterPro" id="IPR001610">
    <property type="entry name" value="PAC"/>
</dbReference>
<dbReference type="NCBIfam" id="TIGR00254">
    <property type="entry name" value="GGDEF"/>
    <property type="match status" value="1"/>
</dbReference>
<dbReference type="InterPro" id="IPR013655">
    <property type="entry name" value="PAS_fold_3"/>
</dbReference>
<feature type="domain" description="PAC" evidence="2">
    <location>
        <begin position="296"/>
        <end position="348"/>
    </location>
</feature>
<dbReference type="NCBIfam" id="TIGR00229">
    <property type="entry name" value="sensory_box"/>
    <property type="match status" value="2"/>
</dbReference>
<gene>
    <name evidence="4" type="ORF">ACFOY7_00875</name>
</gene>
<proteinExistence type="predicted"/>
<protein>
    <submittedName>
        <fullName evidence="4">Diguanylate cyclase domain-containing protein</fullName>
        <ecNumber evidence="4">2.7.7.65</ecNumber>
    </submittedName>
</protein>
<dbReference type="CDD" id="cd00130">
    <property type="entry name" value="PAS"/>
    <property type="match status" value="2"/>
</dbReference>
<dbReference type="GO" id="GO:0052621">
    <property type="term" value="F:diguanylate cyclase activity"/>
    <property type="evidence" value="ECO:0007669"/>
    <property type="project" value="UniProtKB-EC"/>
</dbReference>
<comment type="caution">
    <text evidence="4">The sequence shown here is derived from an EMBL/GenBank/DDBJ whole genome shotgun (WGS) entry which is preliminary data.</text>
</comment>
<dbReference type="InterPro" id="IPR000160">
    <property type="entry name" value="GGDEF_dom"/>
</dbReference>
<dbReference type="Pfam" id="PF00989">
    <property type="entry name" value="PAS"/>
    <property type="match status" value="1"/>
</dbReference>
<feature type="domain" description="PAS" evidence="1">
    <location>
        <begin position="100"/>
        <end position="143"/>
    </location>
</feature>
<dbReference type="PANTHER" id="PTHR44757:SF2">
    <property type="entry name" value="BIOFILM ARCHITECTURE MAINTENANCE PROTEIN MBAA"/>
    <property type="match status" value="1"/>
</dbReference>
<dbReference type="SMART" id="SM00086">
    <property type="entry name" value="PAC"/>
    <property type="match status" value="3"/>
</dbReference>
<dbReference type="Pfam" id="PF08447">
    <property type="entry name" value="PAS_3"/>
    <property type="match status" value="1"/>
</dbReference>
<feature type="domain" description="PAS" evidence="1">
    <location>
        <begin position="223"/>
        <end position="293"/>
    </location>
</feature>
<evidence type="ECO:0000259" key="3">
    <source>
        <dbReference type="PROSITE" id="PS50887"/>
    </source>
</evidence>
<dbReference type="Pfam" id="PF00990">
    <property type="entry name" value="GGDEF"/>
    <property type="match status" value="1"/>
</dbReference>
<dbReference type="InterPro" id="IPR013767">
    <property type="entry name" value="PAS_fold"/>
</dbReference>
<sequence>MHSLNFPSNFSGKTIEEIMPDYSAKIVDEHYRQAITLKSSVTYEEKIELPLESDHTKKRVGWVESRITPLFNDRGECEHIVTVTREITERKNHETELRYLKEQYELIFKCAADAVFTFDERGNYLTVNPSFTKMFGWTMDEILINSEISILEHRGEFSEILTQLKEGKIIENHTSKRRTKNNEFIHVLSSYTPIMNGGKMVGGIAVYKDITKMDELRTKLKKSEEKYKIIVENSNDLIKVSDKDGQILYASPSHEKILGFESNFLIGKSFLSFVYREDMEKVRNFVLKIMETGMSSEIDYRRLNKNGEVLWVNTKGGPVINVEGTVENIVFVSRDISIRVEREQELEAIALYDELTGLAGRTLFQESLQKAMGITDRLGKMTALLILDGDNFKAINDNYGHSVGDEVIKEFGKRIHQNVRVADTVSRMGGDEFQVVLPGLDSKQEAQKVCQRIINSMKQPIRIGSNTLMITVSIGVSYYTKKGISEKKLMKQADEALYFSKRQMKGNFSEFTEKTINI</sequence>
<dbReference type="Gene3D" id="3.30.70.270">
    <property type="match status" value="1"/>
</dbReference>
<accession>A0ABV8WTJ7</accession>
<dbReference type="InterPro" id="IPR043128">
    <property type="entry name" value="Rev_trsase/Diguanyl_cyclase"/>
</dbReference>
<dbReference type="EC" id="2.7.7.65" evidence="4"/>
<keyword evidence="4" id="KW-0808">Transferase</keyword>
<dbReference type="SUPFAM" id="SSF55785">
    <property type="entry name" value="PYP-like sensor domain (PAS domain)"/>
    <property type="match status" value="3"/>
</dbReference>
<feature type="domain" description="PAC" evidence="2">
    <location>
        <begin position="45"/>
        <end position="99"/>
    </location>
</feature>
<dbReference type="PROSITE" id="PS50113">
    <property type="entry name" value="PAC"/>
    <property type="match status" value="2"/>
</dbReference>
<reference evidence="5" key="1">
    <citation type="journal article" date="2019" name="Int. J. Syst. Evol. Microbiol.">
        <title>The Global Catalogue of Microorganisms (GCM) 10K type strain sequencing project: providing services to taxonomists for standard genome sequencing and annotation.</title>
        <authorList>
            <consortium name="The Broad Institute Genomics Platform"/>
            <consortium name="The Broad Institute Genome Sequencing Center for Infectious Disease"/>
            <person name="Wu L."/>
            <person name="Ma J."/>
        </authorList>
    </citation>
    <scope>NUCLEOTIDE SEQUENCE [LARGE SCALE GENOMIC DNA]</scope>
    <source>
        <strain evidence="5">CCUG 37865</strain>
    </source>
</reference>
<dbReference type="InterPro" id="IPR035965">
    <property type="entry name" value="PAS-like_dom_sf"/>
</dbReference>
<dbReference type="InterPro" id="IPR029787">
    <property type="entry name" value="Nucleotide_cyclase"/>
</dbReference>
<dbReference type="SMART" id="SM00267">
    <property type="entry name" value="GGDEF"/>
    <property type="match status" value="1"/>
</dbReference>
<dbReference type="CDD" id="cd01949">
    <property type="entry name" value="GGDEF"/>
    <property type="match status" value="1"/>
</dbReference>
<dbReference type="PANTHER" id="PTHR44757">
    <property type="entry name" value="DIGUANYLATE CYCLASE DGCP"/>
    <property type="match status" value="1"/>
</dbReference>
<dbReference type="SMART" id="SM00091">
    <property type="entry name" value="PAS"/>
    <property type="match status" value="2"/>
</dbReference>
<dbReference type="InterPro" id="IPR052155">
    <property type="entry name" value="Biofilm_reg_signaling"/>
</dbReference>
<dbReference type="Pfam" id="PF08448">
    <property type="entry name" value="PAS_4"/>
    <property type="match status" value="1"/>
</dbReference>
<feature type="domain" description="GGDEF" evidence="3">
    <location>
        <begin position="380"/>
        <end position="514"/>
    </location>
</feature>
<keyword evidence="4" id="KW-0548">Nucleotidyltransferase</keyword>
<evidence type="ECO:0000259" key="2">
    <source>
        <dbReference type="PROSITE" id="PS50113"/>
    </source>
</evidence>
<dbReference type="Proteomes" id="UP001595882">
    <property type="component" value="Unassembled WGS sequence"/>
</dbReference>
<keyword evidence="5" id="KW-1185">Reference proteome</keyword>
<dbReference type="Gene3D" id="3.30.450.20">
    <property type="entry name" value="PAS domain"/>
    <property type="match status" value="3"/>
</dbReference>
<dbReference type="EMBL" id="JBHSDT010000001">
    <property type="protein sequence ID" value="MFC4401651.1"/>
    <property type="molecule type" value="Genomic_DNA"/>
</dbReference>
<dbReference type="PROSITE" id="PS50887">
    <property type="entry name" value="GGDEF"/>
    <property type="match status" value="1"/>
</dbReference>
<dbReference type="PROSITE" id="PS50112">
    <property type="entry name" value="PAS"/>
    <property type="match status" value="2"/>
</dbReference>
<dbReference type="InterPro" id="IPR013656">
    <property type="entry name" value="PAS_4"/>
</dbReference>
<organism evidence="4 5">
    <name type="scientific">Gracilibacillus xinjiangensis</name>
    <dbReference type="NCBI Taxonomy" id="1193282"/>
    <lineage>
        <taxon>Bacteria</taxon>
        <taxon>Bacillati</taxon>
        <taxon>Bacillota</taxon>
        <taxon>Bacilli</taxon>
        <taxon>Bacillales</taxon>
        <taxon>Bacillaceae</taxon>
        <taxon>Gracilibacillus</taxon>
    </lineage>
</organism>
<name>A0ABV8WTJ7_9BACI</name>
<dbReference type="RefSeq" id="WP_390248716.1">
    <property type="nucleotide sequence ID" value="NZ_JBHSDT010000001.1"/>
</dbReference>
<dbReference type="InterPro" id="IPR000700">
    <property type="entry name" value="PAS-assoc_C"/>
</dbReference>
<evidence type="ECO:0000313" key="4">
    <source>
        <dbReference type="EMBL" id="MFC4401651.1"/>
    </source>
</evidence>
<evidence type="ECO:0000313" key="5">
    <source>
        <dbReference type="Proteomes" id="UP001595882"/>
    </source>
</evidence>
<dbReference type="InterPro" id="IPR000014">
    <property type="entry name" value="PAS"/>
</dbReference>
<evidence type="ECO:0000259" key="1">
    <source>
        <dbReference type="PROSITE" id="PS50112"/>
    </source>
</evidence>